<comment type="caution">
    <text evidence="1">The sequence shown here is derived from an EMBL/GenBank/DDBJ whole genome shotgun (WGS) entry which is preliminary data.</text>
</comment>
<keyword evidence="2" id="KW-1185">Reference proteome</keyword>
<dbReference type="RefSeq" id="WP_254083335.1">
    <property type="nucleotide sequence ID" value="NZ_JAHESE010000003.1"/>
</dbReference>
<evidence type="ECO:0000313" key="1">
    <source>
        <dbReference type="EMBL" id="MBT1707745.1"/>
    </source>
</evidence>
<dbReference type="EMBL" id="JAHESE010000003">
    <property type="protein sequence ID" value="MBT1707745.1"/>
    <property type="molecule type" value="Genomic_DNA"/>
</dbReference>
<organism evidence="1 2">
    <name type="scientific">Dawidia cretensis</name>
    <dbReference type="NCBI Taxonomy" id="2782350"/>
    <lineage>
        <taxon>Bacteria</taxon>
        <taxon>Pseudomonadati</taxon>
        <taxon>Bacteroidota</taxon>
        <taxon>Cytophagia</taxon>
        <taxon>Cytophagales</taxon>
        <taxon>Chryseotaleaceae</taxon>
        <taxon>Dawidia</taxon>
    </lineage>
</organism>
<proteinExistence type="predicted"/>
<sequence>MTVEVFKTNVTDAADATWLLVCIHTRFPEYKANFALDDCDRILRVQCNTGFVHTQAIIRLMSESGFYAIVLSDDDSDSGSDPSSWPHTLLELFE</sequence>
<gene>
    <name evidence="1" type="ORF">KK062_05915</name>
</gene>
<reference evidence="1 2" key="1">
    <citation type="submission" date="2021-05" db="EMBL/GenBank/DDBJ databases">
        <title>A Polyphasic approach of four new species of the genus Ohtaekwangia: Ohtaekwangia histidinii sp. nov., Ohtaekwangia cretensis sp. nov., Ohtaekwangia indiensis sp. nov., Ohtaekwangia reichenbachii sp. nov. from diverse environment.</title>
        <authorList>
            <person name="Octaviana S."/>
        </authorList>
    </citation>
    <scope>NUCLEOTIDE SEQUENCE [LARGE SCALE GENOMIC DNA]</scope>
    <source>
        <strain evidence="1 2">PWU5</strain>
    </source>
</reference>
<evidence type="ECO:0000313" key="2">
    <source>
        <dbReference type="Proteomes" id="UP001319080"/>
    </source>
</evidence>
<protein>
    <submittedName>
        <fullName evidence="1">Uncharacterized protein</fullName>
    </submittedName>
</protein>
<accession>A0AAP2GTQ1</accession>
<dbReference type="Proteomes" id="UP001319080">
    <property type="component" value="Unassembled WGS sequence"/>
</dbReference>
<dbReference type="AlphaFoldDB" id="A0AAP2GTQ1"/>
<name>A0AAP2GTQ1_9BACT</name>